<feature type="transmembrane region" description="Helical" evidence="6">
    <location>
        <begin position="441"/>
        <end position="459"/>
    </location>
</feature>
<evidence type="ECO:0000256" key="5">
    <source>
        <dbReference type="ARBA" id="ARBA00023136"/>
    </source>
</evidence>
<evidence type="ECO:0000256" key="4">
    <source>
        <dbReference type="ARBA" id="ARBA00022989"/>
    </source>
</evidence>
<dbReference type="KEGG" id="saci:Sinac_1913"/>
<evidence type="ECO:0000256" key="6">
    <source>
        <dbReference type="SAM" id="Phobius"/>
    </source>
</evidence>
<feature type="transmembrane region" description="Helical" evidence="6">
    <location>
        <begin position="344"/>
        <end position="362"/>
    </location>
</feature>
<dbReference type="PANTHER" id="PTHR30250:SF11">
    <property type="entry name" value="O-ANTIGEN TRANSPORTER-RELATED"/>
    <property type="match status" value="1"/>
</dbReference>
<keyword evidence="2" id="KW-1003">Cell membrane</keyword>
<dbReference type="eggNOG" id="COG2244">
    <property type="taxonomic scope" value="Bacteria"/>
</dbReference>
<protein>
    <recommendedName>
        <fullName evidence="9">Membrane protein involved in the export of O-antigen and teichoic acid</fullName>
    </recommendedName>
</protein>
<dbReference type="STRING" id="886293.Sinac_1913"/>
<evidence type="ECO:0000313" key="8">
    <source>
        <dbReference type="Proteomes" id="UP000010798"/>
    </source>
</evidence>
<feature type="transmembrane region" description="Helical" evidence="6">
    <location>
        <begin position="315"/>
        <end position="338"/>
    </location>
</feature>
<proteinExistence type="predicted"/>
<dbReference type="EMBL" id="CP003364">
    <property type="protein sequence ID" value="AGA26275.1"/>
    <property type="molecule type" value="Genomic_DNA"/>
</dbReference>
<evidence type="ECO:0000256" key="1">
    <source>
        <dbReference type="ARBA" id="ARBA00004651"/>
    </source>
</evidence>
<name>L0DBP6_SINAD</name>
<keyword evidence="4 6" id="KW-1133">Transmembrane helix</keyword>
<dbReference type="AlphaFoldDB" id="L0DBP6"/>
<feature type="transmembrane region" description="Helical" evidence="6">
    <location>
        <begin position="374"/>
        <end position="393"/>
    </location>
</feature>
<feature type="transmembrane region" description="Helical" evidence="6">
    <location>
        <begin position="189"/>
        <end position="206"/>
    </location>
</feature>
<dbReference type="HOGENOM" id="CLU_543906_0_0_0"/>
<keyword evidence="3 6" id="KW-0812">Transmembrane</keyword>
<feature type="transmembrane region" description="Helical" evidence="6">
    <location>
        <begin position="99"/>
        <end position="117"/>
    </location>
</feature>
<evidence type="ECO:0000313" key="7">
    <source>
        <dbReference type="EMBL" id="AGA26275.1"/>
    </source>
</evidence>
<feature type="transmembrane region" description="Helical" evidence="6">
    <location>
        <begin position="405"/>
        <end position="429"/>
    </location>
</feature>
<feature type="transmembrane region" description="Helical" evidence="6">
    <location>
        <begin position="227"/>
        <end position="251"/>
    </location>
</feature>
<reference evidence="7 8" key="1">
    <citation type="submission" date="2012-02" db="EMBL/GenBank/DDBJ databases">
        <title>Complete sequence of chromosome of Singulisphaera acidiphila DSM 18658.</title>
        <authorList>
            <consortium name="US DOE Joint Genome Institute (JGI-PGF)"/>
            <person name="Lucas S."/>
            <person name="Copeland A."/>
            <person name="Lapidus A."/>
            <person name="Glavina del Rio T."/>
            <person name="Dalin E."/>
            <person name="Tice H."/>
            <person name="Bruce D."/>
            <person name="Goodwin L."/>
            <person name="Pitluck S."/>
            <person name="Peters L."/>
            <person name="Ovchinnikova G."/>
            <person name="Chertkov O."/>
            <person name="Kyrpides N."/>
            <person name="Mavromatis K."/>
            <person name="Ivanova N."/>
            <person name="Brettin T."/>
            <person name="Detter J.C."/>
            <person name="Han C."/>
            <person name="Larimer F."/>
            <person name="Land M."/>
            <person name="Hauser L."/>
            <person name="Markowitz V."/>
            <person name="Cheng J.-F."/>
            <person name="Hugenholtz P."/>
            <person name="Woyke T."/>
            <person name="Wu D."/>
            <person name="Tindall B."/>
            <person name="Pomrenke H."/>
            <person name="Brambilla E."/>
            <person name="Klenk H.-P."/>
            <person name="Eisen J.A."/>
        </authorList>
    </citation>
    <scope>NUCLEOTIDE SEQUENCE [LARGE SCALE GENOMIC DNA]</scope>
    <source>
        <strain evidence="8">ATCC BAA-1392 / DSM 18658 / VKM B-2454 / MOB10</strain>
    </source>
</reference>
<keyword evidence="8" id="KW-1185">Reference proteome</keyword>
<accession>L0DBP6</accession>
<evidence type="ECO:0000256" key="3">
    <source>
        <dbReference type="ARBA" id="ARBA00022692"/>
    </source>
</evidence>
<dbReference type="OrthoDB" id="265204at2"/>
<evidence type="ECO:0008006" key="9">
    <source>
        <dbReference type="Google" id="ProtNLM"/>
    </source>
</evidence>
<sequence>MESGQTTAEGRRNVRDSLVVTVGGQLERILGTFTALALRWGLDPALLGVYTGLRLYLDQTNRSSLGVSLGAVQEIPILRAAGEEVEAQRVADVAYTTNTLTCAVYIVALLAWAWIRAPRLAADPLANEWTWGLVVIAGLAVLKRYESFLVAVLRAHREFKLTTELDIVESLASAVAVSAGLWLAGFWGLLTGVGALLAFKILYLHARHPLRFRWDWHWPTAMRLMRVGLPILANTAVFGAVLSLDRVLILWRVPDGDRAMGLYTIAIMGTSWSLDLAGRIVLVMYTAFQTTLGRTRDPREVALQAMRATEAQAPLLAAGSAVAYLVGPLFLGTLIPRYADGLPALRPLLLGTFMLGLAWPARQVLITLERPVRLFLATLLGLAVTAIAGTIGADRAGIVGVAWGMTIGYSTVSLLTNATALAPVLGWRAWSAHQGRLVRTLAWYAAGAMFSAHLSIGVLPAWAQLPARCLFLAGWILPALWYWGHRHGWGGMTLRRPKPSS</sequence>
<dbReference type="Proteomes" id="UP000010798">
    <property type="component" value="Chromosome"/>
</dbReference>
<organism evidence="7 8">
    <name type="scientific">Singulisphaera acidiphila (strain ATCC BAA-1392 / DSM 18658 / VKM B-2454 / MOB10)</name>
    <dbReference type="NCBI Taxonomy" id="886293"/>
    <lineage>
        <taxon>Bacteria</taxon>
        <taxon>Pseudomonadati</taxon>
        <taxon>Planctomycetota</taxon>
        <taxon>Planctomycetia</taxon>
        <taxon>Isosphaerales</taxon>
        <taxon>Isosphaeraceae</taxon>
        <taxon>Singulisphaera</taxon>
    </lineage>
</organism>
<comment type="subcellular location">
    <subcellularLocation>
        <location evidence="1">Cell membrane</location>
        <topology evidence="1">Multi-pass membrane protein</topology>
    </subcellularLocation>
</comment>
<gene>
    <name evidence="7" type="ordered locus">Sinac_1913</name>
</gene>
<dbReference type="PANTHER" id="PTHR30250">
    <property type="entry name" value="PST FAMILY PREDICTED COLANIC ACID TRANSPORTER"/>
    <property type="match status" value="1"/>
</dbReference>
<feature type="transmembrane region" description="Helical" evidence="6">
    <location>
        <begin position="263"/>
        <end position="288"/>
    </location>
</feature>
<dbReference type="InterPro" id="IPR050833">
    <property type="entry name" value="Poly_Biosynth_Transport"/>
</dbReference>
<dbReference type="Pfam" id="PF13440">
    <property type="entry name" value="Polysacc_synt_3"/>
    <property type="match status" value="1"/>
</dbReference>
<feature type="transmembrane region" description="Helical" evidence="6">
    <location>
        <begin position="465"/>
        <end position="483"/>
    </location>
</feature>
<keyword evidence="5 6" id="KW-0472">Membrane</keyword>
<dbReference type="GO" id="GO:0005886">
    <property type="term" value="C:plasma membrane"/>
    <property type="evidence" value="ECO:0007669"/>
    <property type="project" value="UniProtKB-SubCell"/>
</dbReference>
<evidence type="ECO:0000256" key="2">
    <source>
        <dbReference type="ARBA" id="ARBA00022475"/>
    </source>
</evidence>